<proteinExistence type="inferred from homology"/>
<keyword evidence="5" id="KW-0809">Transit peptide</keyword>
<dbReference type="InterPro" id="IPR054585">
    <property type="entry name" value="NDH2-like_C"/>
</dbReference>
<evidence type="ECO:0000256" key="1">
    <source>
        <dbReference type="ARBA" id="ARBA00005272"/>
    </source>
</evidence>
<keyword evidence="10" id="KW-0472">Membrane</keyword>
<dbReference type="AlphaFoldDB" id="A0A5N7MNS6"/>
<evidence type="ECO:0000313" key="13">
    <source>
        <dbReference type="EMBL" id="MPR25656.1"/>
    </source>
</evidence>
<dbReference type="EMBL" id="VOSK01000028">
    <property type="protein sequence ID" value="MPR25656.1"/>
    <property type="molecule type" value="Genomic_DNA"/>
</dbReference>
<dbReference type="PRINTS" id="PR00368">
    <property type="entry name" value="FADPNR"/>
</dbReference>
<evidence type="ECO:0000256" key="4">
    <source>
        <dbReference type="ARBA" id="ARBA00022827"/>
    </source>
</evidence>
<evidence type="ECO:0000256" key="6">
    <source>
        <dbReference type="ARBA" id="ARBA00023002"/>
    </source>
</evidence>
<dbReference type="Pfam" id="PF07992">
    <property type="entry name" value="Pyr_redox_2"/>
    <property type="match status" value="1"/>
</dbReference>
<dbReference type="InterPro" id="IPR023753">
    <property type="entry name" value="FAD/NAD-binding_dom"/>
</dbReference>
<keyword evidence="6" id="KW-0560">Oxidoreductase</keyword>
<comment type="similarity">
    <text evidence="1">Belongs to the NADH dehydrogenase family.</text>
</comment>
<sequence length="453" mass="49430">MTAERSKVVIVGAGFGGLTAAQSLAWAPVDVTIIDRHNYHYFQPLLYQVATAALSPADIAWPIRGILRRQTNATVLLANVTGIDADVRIIHAGTVTVPYDYLVLATGATHSYFGHPEWAPIAPGLKQIEDATAIRRKILLAFEHAELTDDYAEQRRLLTFVVVGGGPTGVEMAGAIAEVAHHALPSEFRRIDTHAARVILIEAGPRLLPTFPEDLSAYAHEALERMGVEVRTQARVTNCDQDGVSLEETRIEAGTVIWAAGVVASPAAEWLGVDHDRAGRVKVEPNLTVPGRPEIFVIGDTASAVDAAGRAAPGIAPAAKQMGRYVAHVIASRVENRTSPGPFRYRHQGDLATVGRKAAVVKLNSIHLTGFIGWLFWGIAHVYFLIGLRNRAVVAFSWLWNYLTYQRGARLIVDSPDNQKMARDEKVRPLPTSVEASRGPGRDQPRSDRVDWR</sequence>
<dbReference type="InterPro" id="IPR045024">
    <property type="entry name" value="NDH-2"/>
</dbReference>
<keyword evidence="10" id="KW-1133">Transmembrane helix</keyword>
<keyword evidence="14" id="KW-1185">Reference proteome</keyword>
<dbReference type="GO" id="GO:0050136">
    <property type="term" value="F:NADH dehydrogenase (quinone) (non-electrogenic) activity"/>
    <property type="evidence" value="ECO:0007669"/>
    <property type="project" value="UniProtKB-EC"/>
</dbReference>
<accession>A0A5N7MNS6</accession>
<evidence type="ECO:0000256" key="5">
    <source>
        <dbReference type="ARBA" id="ARBA00022946"/>
    </source>
</evidence>
<evidence type="ECO:0000256" key="10">
    <source>
        <dbReference type="SAM" id="Phobius"/>
    </source>
</evidence>
<evidence type="ECO:0000259" key="12">
    <source>
        <dbReference type="Pfam" id="PF22366"/>
    </source>
</evidence>
<evidence type="ECO:0000256" key="2">
    <source>
        <dbReference type="ARBA" id="ARBA00012637"/>
    </source>
</evidence>
<gene>
    <name evidence="13" type="ORF">FS320_10525</name>
</gene>
<keyword evidence="3" id="KW-0285">Flavoprotein</keyword>
<evidence type="ECO:0000256" key="9">
    <source>
        <dbReference type="SAM" id="MobiDB-lite"/>
    </source>
</evidence>
<comment type="catalytic activity">
    <reaction evidence="8">
        <text>a quinone + NADH + H(+) = a quinol + NAD(+)</text>
        <dbReference type="Rhea" id="RHEA:46160"/>
        <dbReference type="ChEBI" id="CHEBI:15378"/>
        <dbReference type="ChEBI" id="CHEBI:24646"/>
        <dbReference type="ChEBI" id="CHEBI:57540"/>
        <dbReference type="ChEBI" id="CHEBI:57945"/>
        <dbReference type="ChEBI" id="CHEBI:132124"/>
        <dbReference type="EC" id="1.6.5.9"/>
    </reaction>
</comment>
<dbReference type="OrthoDB" id="9781621at2"/>
<name>A0A5N7MNS6_9HYPH</name>
<evidence type="ECO:0000256" key="7">
    <source>
        <dbReference type="ARBA" id="ARBA00023027"/>
    </source>
</evidence>
<dbReference type="PRINTS" id="PR00411">
    <property type="entry name" value="PNDRDTASEI"/>
</dbReference>
<dbReference type="EC" id="1.6.5.9" evidence="2"/>
<feature type="compositionally biased region" description="Basic and acidic residues" evidence="9">
    <location>
        <begin position="440"/>
        <end position="453"/>
    </location>
</feature>
<feature type="domain" description="FAD/NAD(P)-binding" evidence="11">
    <location>
        <begin position="7"/>
        <end position="323"/>
    </location>
</feature>
<feature type="transmembrane region" description="Helical" evidence="10">
    <location>
        <begin position="366"/>
        <end position="386"/>
    </location>
</feature>
<dbReference type="InterPro" id="IPR036188">
    <property type="entry name" value="FAD/NAD-bd_sf"/>
</dbReference>
<evidence type="ECO:0000259" key="11">
    <source>
        <dbReference type="Pfam" id="PF07992"/>
    </source>
</evidence>
<dbReference type="Pfam" id="PF22366">
    <property type="entry name" value="NDH2_C"/>
    <property type="match status" value="1"/>
</dbReference>
<keyword evidence="7" id="KW-0520">NAD</keyword>
<organism evidence="13 14">
    <name type="scientific">Microvirga tunisiensis</name>
    <dbReference type="NCBI Taxonomy" id="2108360"/>
    <lineage>
        <taxon>Bacteria</taxon>
        <taxon>Pseudomonadati</taxon>
        <taxon>Pseudomonadota</taxon>
        <taxon>Alphaproteobacteria</taxon>
        <taxon>Hyphomicrobiales</taxon>
        <taxon>Methylobacteriaceae</taxon>
        <taxon>Microvirga</taxon>
    </lineage>
</organism>
<dbReference type="Proteomes" id="UP000403266">
    <property type="component" value="Unassembled WGS sequence"/>
</dbReference>
<protein>
    <recommendedName>
        <fullName evidence="2">NADH:ubiquinone reductase (non-electrogenic)</fullName>
        <ecNumber evidence="2">1.6.5.9</ecNumber>
    </recommendedName>
</protein>
<evidence type="ECO:0000313" key="14">
    <source>
        <dbReference type="Proteomes" id="UP000403266"/>
    </source>
</evidence>
<keyword evidence="4" id="KW-0274">FAD</keyword>
<dbReference type="PANTHER" id="PTHR43706:SF47">
    <property type="entry name" value="EXTERNAL NADH-UBIQUINONE OXIDOREDUCTASE 1, MITOCHONDRIAL-RELATED"/>
    <property type="match status" value="1"/>
</dbReference>
<feature type="domain" description="External alternative NADH-ubiquinone oxidoreductase-like C-terminal" evidence="12">
    <location>
        <begin position="347"/>
        <end position="403"/>
    </location>
</feature>
<dbReference type="Gene3D" id="3.50.50.100">
    <property type="match status" value="1"/>
</dbReference>
<dbReference type="RefSeq" id="WP_152711419.1">
    <property type="nucleotide sequence ID" value="NZ_VOSJ01000026.1"/>
</dbReference>
<dbReference type="PANTHER" id="PTHR43706">
    <property type="entry name" value="NADH DEHYDROGENASE"/>
    <property type="match status" value="1"/>
</dbReference>
<evidence type="ECO:0000256" key="8">
    <source>
        <dbReference type="ARBA" id="ARBA00047599"/>
    </source>
</evidence>
<comment type="caution">
    <text evidence="13">The sequence shown here is derived from an EMBL/GenBank/DDBJ whole genome shotgun (WGS) entry which is preliminary data.</text>
</comment>
<reference evidence="13 14" key="1">
    <citation type="journal article" date="2019" name="Syst. Appl. Microbiol.">
        <title>Microvirga tunisiensis sp. nov., a root nodule symbiotic bacterium isolated from Lupinus micranthus and L. luteus grown in Northern Tunisia.</title>
        <authorList>
            <person name="Msaddak A."/>
            <person name="Rejili M."/>
            <person name="Duran D."/>
            <person name="Mars M."/>
            <person name="Palacios J.M."/>
            <person name="Ruiz-Argueso T."/>
            <person name="Rey L."/>
            <person name="Imperial J."/>
        </authorList>
    </citation>
    <scope>NUCLEOTIDE SEQUENCE [LARGE SCALE GENOMIC DNA]</scope>
    <source>
        <strain evidence="13 14">Lmie10</strain>
    </source>
</reference>
<evidence type="ECO:0000256" key="3">
    <source>
        <dbReference type="ARBA" id="ARBA00022630"/>
    </source>
</evidence>
<feature type="region of interest" description="Disordered" evidence="9">
    <location>
        <begin position="419"/>
        <end position="453"/>
    </location>
</feature>
<dbReference type="SUPFAM" id="SSF51905">
    <property type="entry name" value="FAD/NAD(P)-binding domain"/>
    <property type="match status" value="1"/>
</dbReference>
<keyword evidence="10" id="KW-0812">Transmembrane</keyword>